<name>G8LX10_ACECE</name>
<dbReference type="GO" id="GO:0003998">
    <property type="term" value="F:acylphosphatase activity"/>
    <property type="evidence" value="ECO:0007669"/>
    <property type="project" value="UniProtKB-EC"/>
</dbReference>
<evidence type="ECO:0000256" key="7">
    <source>
        <dbReference type="ARBA" id="ARBA00022833"/>
    </source>
</evidence>
<dbReference type="PROSITE" id="PS51160">
    <property type="entry name" value="ACYLPHOSPHATASE_3"/>
    <property type="match status" value="1"/>
</dbReference>
<dbReference type="AlphaFoldDB" id="G8LX10"/>
<dbReference type="GO" id="GO:0016743">
    <property type="term" value="F:carboxyl- or carbamoyltransferase activity"/>
    <property type="evidence" value="ECO:0007669"/>
    <property type="project" value="UniProtKB-UniRule"/>
</dbReference>
<comment type="catalytic activity">
    <reaction evidence="8">
        <text>an acyl phosphate + H2O = a carboxylate + phosphate + H(+)</text>
        <dbReference type="Rhea" id="RHEA:14965"/>
        <dbReference type="ChEBI" id="CHEBI:15377"/>
        <dbReference type="ChEBI" id="CHEBI:15378"/>
        <dbReference type="ChEBI" id="CHEBI:29067"/>
        <dbReference type="ChEBI" id="CHEBI:43474"/>
        <dbReference type="ChEBI" id="CHEBI:59918"/>
        <dbReference type="EC" id="3.6.1.7"/>
    </reaction>
</comment>
<dbReference type="Gene3D" id="3.90.870.50">
    <property type="match status" value="1"/>
</dbReference>
<dbReference type="UniPathway" id="UPA00335"/>
<evidence type="ECO:0000313" key="15">
    <source>
        <dbReference type="Proteomes" id="UP000005435"/>
    </source>
</evidence>
<evidence type="ECO:0000259" key="12">
    <source>
        <dbReference type="PROSITE" id="PS51160"/>
    </source>
</evidence>
<evidence type="ECO:0000256" key="10">
    <source>
        <dbReference type="PIRNR" id="PIRNR006256"/>
    </source>
</evidence>
<evidence type="ECO:0000256" key="4">
    <source>
        <dbReference type="ARBA" id="ARBA00022598"/>
    </source>
</evidence>
<dbReference type="Pfam" id="PF01300">
    <property type="entry name" value="Sua5_yciO_yrdC"/>
    <property type="match status" value="1"/>
</dbReference>
<dbReference type="PROSITE" id="PS00150">
    <property type="entry name" value="ACYLPHOSPHATASE_1"/>
    <property type="match status" value="1"/>
</dbReference>
<dbReference type="eggNOG" id="COG0068">
    <property type="taxonomic scope" value="Bacteria"/>
</dbReference>
<dbReference type="EC" id="6.2.-.-" evidence="10"/>
<dbReference type="Gene3D" id="3.30.420.40">
    <property type="match status" value="1"/>
</dbReference>
<dbReference type="GO" id="GO:0003725">
    <property type="term" value="F:double-stranded RNA binding"/>
    <property type="evidence" value="ECO:0007669"/>
    <property type="project" value="InterPro"/>
</dbReference>
<organism evidence="14 15">
    <name type="scientific">Acetivibrio clariflavus (strain DSM 19732 / NBRC 101661 / EBR45)</name>
    <name type="common">Clostridium clariflavum</name>
    <dbReference type="NCBI Taxonomy" id="720554"/>
    <lineage>
        <taxon>Bacteria</taxon>
        <taxon>Bacillati</taxon>
        <taxon>Bacillota</taxon>
        <taxon>Clostridia</taxon>
        <taxon>Eubacteriales</taxon>
        <taxon>Oscillospiraceae</taxon>
        <taxon>Acetivibrio</taxon>
    </lineage>
</organism>
<dbReference type="Pfam" id="PF07503">
    <property type="entry name" value="zf-HYPF"/>
    <property type="match status" value="2"/>
</dbReference>
<dbReference type="InterPro" id="IPR017968">
    <property type="entry name" value="Acylphosphatase_CS"/>
</dbReference>
<reference evidence="14 15" key="2">
    <citation type="journal article" date="2012" name="Stand. Genomic Sci.">
        <title>Complete Genome Sequence of Clostridium clariflavum DSM 19732.</title>
        <authorList>
            <person name="Izquierdo J.A."/>
            <person name="Goodwin L."/>
            <person name="Davenport K.W."/>
            <person name="Teshima H."/>
            <person name="Bruce D."/>
            <person name="Detter C."/>
            <person name="Tapia R."/>
            <person name="Han S."/>
            <person name="Land M."/>
            <person name="Hauser L."/>
            <person name="Jeffries C.D."/>
            <person name="Han J."/>
            <person name="Pitluck S."/>
            <person name="Nolan M."/>
            <person name="Chen A."/>
            <person name="Huntemann M."/>
            <person name="Mavromatis K."/>
            <person name="Mikhailova N."/>
            <person name="Liolios K."/>
            <person name="Woyke T."/>
            <person name="Lynd L.R."/>
        </authorList>
    </citation>
    <scope>NUCLEOTIDE SEQUENCE [LARGE SCALE GENOMIC DNA]</scope>
    <source>
        <strain evidence="15">DSM 19732 / NBRC 101661 / EBR45</strain>
    </source>
</reference>
<evidence type="ECO:0000259" key="13">
    <source>
        <dbReference type="PROSITE" id="PS51163"/>
    </source>
</evidence>
<dbReference type="Pfam" id="PF17788">
    <property type="entry name" value="HypF_C"/>
    <property type="match status" value="1"/>
</dbReference>
<evidence type="ECO:0000256" key="2">
    <source>
        <dbReference type="ARBA" id="ARBA00005614"/>
    </source>
</evidence>
<dbReference type="STRING" id="720554.Clocl_0985"/>
<evidence type="ECO:0000256" key="1">
    <source>
        <dbReference type="ARBA" id="ARBA00004711"/>
    </source>
</evidence>
<protein>
    <recommendedName>
        <fullName evidence="10">Carbamoyltransferase</fullName>
        <ecNumber evidence="10">6.2.-.-</ecNumber>
    </recommendedName>
</protein>
<dbReference type="OrthoDB" id="9808093at2"/>
<proteinExistence type="inferred from homology"/>
<dbReference type="RefSeq" id="WP_014254280.1">
    <property type="nucleotide sequence ID" value="NC_016627.1"/>
</dbReference>
<dbReference type="GO" id="GO:0016874">
    <property type="term" value="F:ligase activity"/>
    <property type="evidence" value="ECO:0007669"/>
    <property type="project" value="UniProtKB-UniRule"/>
</dbReference>
<dbReference type="Gene3D" id="3.30.110.120">
    <property type="match status" value="1"/>
</dbReference>
<evidence type="ECO:0000256" key="6">
    <source>
        <dbReference type="ARBA" id="ARBA00022771"/>
    </source>
</evidence>
<dbReference type="HOGENOM" id="CLU_009164_0_0_9"/>
<comment type="caution">
    <text evidence="11">Lacks conserved residue(s) required for the propagation of feature annotation.</text>
</comment>
<evidence type="ECO:0000256" key="9">
    <source>
        <dbReference type="ARBA" id="ARBA00048220"/>
    </source>
</evidence>
<comment type="catalytic activity">
    <reaction evidence="9">
        <text>C-terminal L-cysteinyl-[HypE protein] + carbamoyl phosphate + ATP + H2O = C-terminal S-carboxamide-L-cysteinyl-[HypE protein] + AMP + phosphate + diphosphate + H(+)</text>
        <dbReference type="Rhea" id="RHEA:55636"/>
        <dbReference type="Rhea" id="RHEA-COMP:14247"/>
        <dbReference type="Rhea" id="RHEA-COMP:14392"/>
        <dbReference type="ChEBI" id="CHEBI:15377"/>
        <dbReference type="ChEBI" id="CHEBI:15378"/>
        <dbReference type="ChEBI" id="CHEBI:30616"/>
        <dbReference type="ChEBI" id="CHEBI:33019"/>
        <dbReference type="ChEBI" id="CHEBI:43474"/>
        <dbReference type="ChEBI" id="CHEBI:58228"/>
        <dbReference type="ChEBI" id="CHEBI:76913"/>
        <dbReference type="ChEBI" id="CHEBI:139126"/>
        <dbReference type="ChEBI" id="CHEBI:456215"/>
    </reaction>
</comment>
<feature type="domain" description="Acylphosphatase-like" evidence="12">
    <location>
        <begin position="3"/>
        <end position="102"/>
    </location>
</feature>
<keyword evidence="5" id="KW-0479">Metal-binding</keyword>
<evidence type="ECO:0000256" key="11">
    <source>
        <dbReference type="PROSITE-ProRule" id="PRU00520"/>
    </source>
</evidence>
<evidence type="ECO:0000256" key="8">
    <source>
        <dbReference type="ARBA" id="ARBA00047645"/>
    </source>
</evidence>
<comment type="pathway">
    <text evidence="1">Protein modification; [NiFe] hydrogenase maturation.</text>
</comment>
<gene>
    <name evidence="14" type="ordered locus">Clocl_0985</name>
</gene>
<dbReference type="Gene3D" id="3.30.420.360">
    <property type="match status" value="1"/>
</dbReference>
<keyword evidence="7" id="KW-0862">Zinc</keyword>
<dbReference type="InterPro" id="IPR006070">
    <property type="entry name" value="Sua5-like_dom"/>
</dbReference>
<dbReference type="InterPro" id="IPR001792">
    <property type="entry name" value="Acylphosphatase-like_dom"/>
</dbReference>
<comment type="similarity">
    <text evidence="2">Belongs to the acylphosphatase family.</text>
</comment>
<dbReference type="InterPro" id="IPR036046">
    <property type="entry name" value="Acylphosphatase-like_dom_sf"/>
</dbReference>
<sequence>MKTFEIKIWGTVQGVGFRPFVHRLAKKHGLTGFVANDGSCVLIVIKADNKKLEEFIRDLKQNKPQSSDIVNLQVTENTCGVIASKEELQNINSLSDDFIIKPSTDNSEGPVFISPDIAVCDNCLKELYRETDRRYLHPFISCMECGPRFTIIDRVPYDRENTTMSDFPMCDSCLKEYRDIDNIRYHAQTVSCHDCGPQLEFVEAGKDGKLTGFEAFLRVVEILKQGGILAVKGIGGFHLCCSPFNENSVNKLRKLKGREEKPFAVMFDNIAEIEKYCIVSSEEKKQLLSRERPIVLLKRKKSDICKSVFKSSKYLGCFMVYTPLHKMLINSVGPLVMTSANISDRPIIIDNEKIMSLMDKGLSGVLYNARRILTGIDDSVIKVNSSTGIQFIRRARGFVPLPLYLGDRFKNVRPILACGSDLKNTFCIAQNGYAYLSQYGGDLEEEEAFRMFRENIDRFKRIFRIKPEKICCDLHPGYYSSKYAKEYGIEVLEVQHHHAHILSVMAENCLYKPVIGVAFDGTGYGTDGAMWGGEFLVVSPEGFKRAGHLKYVPMLGGDSGVKEVFKTGYSYLYDSGLDIHIRDERWPLMKAALANNINTVMSSSMGRLFDAVSFIAGIKSYSSFEGECAILLENCASDYMEAFNLMDLFSHYPMGKSVNGCMPYSYDIIEMDDKLVGDMKRCIEEIFADSLKGEDKRKIAWRFHLTVIDYILTMCTKLRELYNINDVALSGGVFQNSIVFEGAVNVLKHNGFNVFFNVKVPVNDGGISLGQVFAAMLEE</sequence>
<evidence type="ECO:0000256" key="3">
    <source>
        <dbReference type="ARBA" id="ARBA00008097"/>
    </source>
</evidence>
<keyword evidence="6" id="KW-0863">Zinc-finger</keyword>
<dbReference type="EMBL" id="CP003065">
    <property type="protein sequence ID" value="AEV67662.1"/>
    <property type="molecule type" value="Genomic_DNA"/>
</dbReference>
<dbReference type="SUPFAM" id="SSF54975">
    <property type="entry name" value="Acylphosphatase/BLUF domain-like"/>
    <property type="match status" value="1"/>
</dbReference>
<dbReference type="PROSITE" id="PS51163">
    <property type="entry name" value="YRDC"/>
    <property type="match status" value="1"/>
</dbReference>
<keyword evidence="15" id="KW-1185">Reference proteome</keyword>
<dbReference type="GO" id="GO:0051604">
    <property type="term" value="P:protein maturation"/>
    <property type="evidence" value="ECO:0007669"/>
    <property type="project" value="TreeGrafter"/>
</dbReference>
<dbReference type="InterPro" id="IPR055128">
    <property type="entry name" value="HypF_C_2"/>
</dbReference>
<dbReference type="Proteomes" id="UP000005435">
    <property type="component" value="Chromosome"/>
</dbReference>
<accession>G8LX10</accession>
<dbReference type="PIRSF" id="PIRSF006256">
    <property type="entry name" value="CMPcnvr_hdrg_mat"/>
    <property type="match status" value="1"/>
</dbReference>
<dbReference type="Pfam" id="PF00708">
    <property type="entry name" value="Acylphosphatase"/>
    <property type="match status" value="1"/>
</dbReference>
<feature type="domain" description="YrdC-like" evidence="13">
    <location>
        <begin position="213"/>
        <end position="397"/>
    </location>
</feature>
<dbReference type="Pfam" id="PF22521">
    <property type="entry name" value="HypF_C_2"/>
    <property type="match status" value="1"/>
</dbReference>
<reference evidence="15" key="1">
    <citation type="submission" date="2011-12" db="EMBL/GenBank/DDBJ databases">
        <title>Complete sequence of Clostridium clariflavum DSM 19732.</title>
        <authorList>
            <consortium name="US DOE Joint Genome Institute"/>
            <person name="Lucas S."/>
            <person name="Han J."/>
            <person name="Lapidus A."/>
            <person name="Cheng J.-F."/>
            <person name="Goodwin L."/>
            <person name="Pitluck S."/>
            <person name="Peters L."/>
            <person name="Teshima H."/>
            <person name="Detter J.C."/>
            <person name="Han C."/>
            <person name="Tapia R."/>
            <person name="Land M."/>
            <person name="Hauser L."/>
            <person name="Kyrpides N."/>
            <person name="Ivanova N."/>
            <person name="Pagani I."/>
            <person name="Kitzmiller T."/>
            <person name="Lynd L."/>
            <person name="Izquierdo J."/>
            <person name="Woyke T."/>
        </authorList>
    </citation>
    <scope>NUCLEOTIDE SEQUENCE [LARGE SCALE GENOMIC DNA]</scope>
    <source>
        <strain evidence="15">DSM 19732 / NBRC 101661 / EBR45</strain>
    </source>
</reference>
<dbReference type="PANTHER" id="PTHR42959:SF1">
    <property type="entry name" value="CARBAMOYLTRANSFERASE HYPF"/>
    <property type="match status" value="1"/>
</dbReference>
<dbReference type="GO" id="GO:0008270">
    <property type="term" value="F:zinc ion binding"/>
    <property type="evidence" value="ECO:0007669"/>
    <property type="project" value="UniProtKB-KW"/>
</dbReference>
<evidence type="ECO:0000256" key="5">
    <source>
        <dbReference type="ARBA" id="ARBA00022723"/>
    </source>
</evidence>
<dbReference type="InterPro" id="IPR043129">
    <property type="entry name" value="ATPase_NBD"/>
</dbReference>
<keyword evidence="4" id="KW-0436">Ligase</keyword>
<dbReference type="SUPFAM" id="SSF53067">
    <property type="entry name" value="Actin-like ATPase domain"/>
    <property type="match status" value="1"/>
</dbReference>
<dbReference type="InterPro" id="IPR004421">
    <property type="entry name" value="Carbamoyltransferase_HypF"/>
</dbReference>
<dbReference type="InterPro" id="IPR017945">
    <property type="entry name" value="DHBP_synth_RibB-like_a/b_dom"/>
</dbReference>
<evidence type="ECO:0000313" key="14">
    <source>
        <dbReference type="EMBL" id="AEV67662.1"/>
    </source>
</evidence>
<dbReference type="InterPro" id="IPR051060">
    <property type="entry name" value="Carbamoyltrans_HypF-like"/>
</dbReference>
<dbReference type="KEGG" id="ccl:Clocl_0985"/>
<dbReference type="NCBIfam" id="TIGR00143">
    <property type="entry name" value="hypF"/>
    <property type="match status" value="1"/>
</dbReference>
<dbReference type="SUPFAM" id="SSF55821">
    <property type="entry name" value="YrdC/RibB"/>
    <property type="match status" value="1"/>
</dbReference>
<dbReference type="InterPro" id="IPR041440">
    <property type="entry name" value="HypF_C"/>
</dbReference>
<dbReference type="InterPro" id="IPR011125">
    <property type="entry name" value="Znf_HypF"/>
</dbReference>
<comment type="similarity">
    <text evidence="3 10">Belongs to the carbamoyltransferase HypF family.</text>
</comment>
<dbReference type="PANTHER" id="PTHR42959">
    <property type="entry name" value="CARBAMOYLTRANSFERASE"/>
    <property type="match status" value="1"/>
</dbReference>